<dbReference type="EMBL" id="OZ004255">
    <property type="protein sequence ID" value="CAK7899866.1"/>
    <property type="molecule type" value="Genomic_DNA"/>
</dbReference>
<dbReference type="Proteomes" id="UP001497600">
    <property type="component" value="Chromosome C"/>
</dbReference>
<feature type="region of interest" description="Disordered" evidence="1">
    <location>
        <begin position="259"/>
        <end position="286"/>
    </location>
</feature>
<feature type="region of interest" description="Disordered" evidence="1">
    <location>
        <begin position="312"/>
        <end position="331"/>
    </location>
</feature>
<gene>
    <name evidence="2" type="ORF">CAAN4_C04610</name>
</gene>
<name>A0ABP0EAM9_9ASCO</name>
<evidence type="ECO:0000313" key="2">
    <source>
        <dbReference type="EMBL" id="CAK7899866.1"/>
    </source>
</evidence>
<feature type="region of interest" description="Disordered" evidence="1">
    <location>
        <begin position="135"/>
        <end position="170"/>
    </location>
</feature>
<feature type="compositionally biased region" description="Basic and acidic residues" evidence="1">
    <location>
        <begin position="135"/>
        <end position="150"/>
    </location>
</feature>
<accession>A0ABP0EAM9</accession>
<feature type="region of interest" description="Disordered" evidence="1">
    <location>
        <begin position="396"/>
        <end position="474"/>
    </location>
</feature>
<reference evidence="2 3" key="1">
    <citation type="submission" date="2024-01" db="EMBL/GenBank/DDBJ databases">
        <authorList>
            <consortium name="Genoscope - CEA"/>
            <person name="William W."/>
        </authorList>
    </citation>
    <scope>NUCLEOTIDE SEQUENCE [LARGE SCALE GENOMIC DNA]</scope>
    <source>
        <strain evidence="2 3">29B2s-10</strain>
    </source>
</reference>
<feature type="compositionally biased region" description="Basic and acidic residues" evidence="1">
    <location>
        <begin position="432"/>
        <end position="461"/>
    </location>
</feature>
<keyword evidence="3" id="KW-1185">Reference proteome</keyword>
<sequence>MILDSKEKVDFMALATQLFDGENVTESRSEDIPNVPAYPEVLLQQSEKGNRYYGSFQRYSRQFIPESPQKLVRWSSRSRIKDTSKKVIEAWAVSEQKSEIESNGGTGGGSKQVTKTATPANALFSWSSADSYVQERRKQLKEKTTTKIETVEASSPNHHPTKEPTPPSDSDIFIYQPTESMTNKLGRVIETESSKFIHARIQMIKAHHNEQISQKIHERKRRDHEQHLHRLKMKEEEYNQSLESTQTTKQGFFGTIFGFSGNNNNNNTTTKKEEKKNELKVGDGENEDISIQDETLDSIVGSNSMDIDTTTKHKQVPSFTGTVPNGEPPNEATDIPIHEANSETEESKKVEDAEKVYMVEEVKDEPKKSIVHPRPAHIQIGHDSPIHSPTILTPVKRTTFTPPVQPEPAGPGKDDDEFDDFSEFTSAAPVLKPKEKPNRFMPLDKIEHSNQDLVDLFDKPSKTNPTEPEDLLSL</sequence>
<feature type="compositionally biased region" description="Basic and acidic residues" evidence="1">
    <location>
        <begin position="270"/>
        <end position="283"/>
    </location>
</feature>
<proteinExistence type="predicted"/>
<organism evidence="2 3">
    <name type="scientific">[Candida] anglica</name>
    <dbReference type="NCBI Taxonomy" id="148631"/>
    <lineage>
        <taxon>Eukaryota</taxon>
        <taxon>Fungi</taxon>
        <taxon>Dikarya</taxon>
        <taxon>Ascomycota</taxon>
        <taxon>Saccharomycotina</taxon>
        <taxon>Pichiomycetes</taxon>
        <taxon>Debaryomycetaceae</taxon>
        <taxon>Kurtzmaniella</taxon>
    </lineage>
</organism>
<protein>
    <submittedName>
        <fullName evidence="2">Uncharacterized protein</fullName>
    </submittedName>
</protein>
<evidence type="ECO:0000256" key="1">
    <source>
        <dbReference type="SAM" id="MobiDB-lite"/>
    </source>
</evidence>
<evidence type="ECO:0000313" key="3">
    <source>
        <dbReference type="Proteomes" id="UP001497600"/>
    </source>
</evidence>